<sequence>MSVDIDTPSTADSGSQFQTHNVLDTVDGEIYFFKSLMRARPVGVHKHFHVITMQAAIEKALKQSVPINDIWAKLKSCYNLDALEALEAEYEGNGNPSNPLTPLSSVTSRPGQYTFTPVEYSLPADSYIENLIAERRIRSTPSPDSSPARSPEELRPSISSRRVRKRKQSKVDLAGLVSGDSDSSDLTQQSNDDGEEPETPSARAASVLTGTDGGTETLDDEDEEKGEAKPKRGRKPGRGRGARGRRRKR</sequence>
<keyword evidence="3" id="KW-0156">Chromatin regulator</keyword>
<feature type="compositionally biased region" description="Basic residues" evidence="7">
    <location>
        <begin position="231"/>
        <end position="249"/>
    </location>
</feature>
<dbReference type="AlphaFoldDB" id="A0A286UBY4"/>
<comment type="subcellular location">
    <subcellularLocation>
        <location evidence="1">Nucleus</location>
    </subcellularLocation>
</comment>
<proteinExistence type="inferred from homology"/>
<name>A0A286UBY4_9AGAM</name>
<evidence type="ECO:0000313" key="8">
    <source>
        <dbReference type="EMBL" id="PAV17112.1"/>
    </source>
</evidence>
<comment type="similarity">
    <text evidence="2">Belongs to the EAF7 family.</text>
</comment>
<dbReference type="InterPro" id="IPR012423">
    <property type="entry name" value="Eaf7/MRGBP"/>
</dbReference>
<dbReference type="STRING" id="2282107.A0A286UBY4"/>
<gene>
    <name evidence="8" type="ORF">PNOK_0717600</name>
</gene>
<keyword evidence="6" id="KW-0539">Nucleus</keyword>
<feature type="compositionally biased region" description="Polar residues" evidence="7">
    <location>
        <begin position="139"/>
        <end position="148"/>
    </location>
</feature>
<evidence type="ECO:0000256" key="2">
    <source>
        <dbReference type="ARBA" id="ARBA00007117"/>
    </source>
</evidence>
<evidence type="ECO:0000256" key="3">
    <source>
        <dbReference type="ARBA" id="ARBA00022853"/>
    </source>
</evidence>
<evidence type="ECO:0000256" key="7">
    <source>
        <dbReference type="SAM" id="MobiDB-lite"/>
    </source>
</evidence>
<evidence type="ECO:0008006" key="10">
    <source>
        <dbReference type="Google" id="ProtNLM"/>
    </source>
</evidence>
<evidence type="ECO:0000256" key="1">
    <source>
        <dbReference type="ARBA" id="ARBA00004123"/>
    </source>
</evidence>
<protein>
    <recommendedName>
        <fullName evidence="10">Chromatin modification-related protein EAF7</fullName>
    </recommendedName>
</protein>
<dbReference type="Pfam" id="PF07904">
    <property type="entry name" value="Eaf7"/>
    <property type="match status" value="1"/>
</dbReference>
<dbReference type="OrthoDB" id="5595141at2759"/>
<feature type="region of interest" description="Disordered" evidence="7">
    <location>
        <begin position="138"/>
        <end position="249"/>
    </location>
</feature>
<accession>A0A286UBY4</accession>
<dbReference type="GO" id="GO:0006325">
    <property type="term" value="P:chromatin organization"/>
    <property type="evidence" value="ECO:0007669"/>
    <property type="project" value="UniProtKB-KW"/>
</dbReference>
<keyword evidence="4" id="KW-0805">Transcription regulation</keyword>
<evidence type="ECO:0000313" key="9">
    <source>
        <dbReference type="Proteomes" id="UP000217199"/>
    </source>
</evidence>
<dbReference type="GO" id="GO:0035267">
    <property type="term" value="C:NuA4 histone acetyltransferase complex"/>
    <property type="evidence" value="ECO:0007669"/>
    <property type="project" value="TreeGrafter"/>
</dbReference>
<evidence type="ECO:0000256" key="5">
    <source>
        <dbReference type="ARBA" id="ARBA00023163"/>
    </source>
</evidence>
<keyword evidence="5" id="KW-0804">Transcription</keyword>
<dbReference type="InParanoid" id="A0A286UBY4"/>
<dbReference type="PANTHER" id="PTHR13581">
    <property type="entry name" value="MRG-BINDING PROTEIN"/>
    <property type="match status" value="1"/>
</dbReference>
<organism evidence="8 9">
    <name type="scientific">Pyrrhoderma noxium</name>
    <dbReference type="NCBI Taxonomy" id="2282107"/>
    <lineage>
        <taxon>Eukaryota</taxon>
        <taxon>Fungi</taxon>
        <taxon>Dikarya</taxon>
        <taxon>Basidiomycota</taxon>
        <taxon>Agaricomycotina</taxon>
        <taxon>Agaricomycetes</taxon>
        <taxon>Hymenochaetales</taxon>
        <taxon>Hymenochaetaceae</taxon>
        <taxon>Pyrrhoderma</taxon>
    </lineage>
</organism>
<dbReference type="GO" id="GO:0005634">
    <property type="term" value="C:nucleus"/>
    <property type="evidence" value="ECO:0007669"/>
    <property type="project" value="UniProtKB-SubCell"/>
</dbReference>
<dbReference type="GO" id="GO:0006357">
    <property type="term" value="P:regulation of transcription by RNA polymerase II"/>
    <property type="evidence" value="ECO:0007669"/>
    <property type="project" value="TreeGrafter"/>
</dbReference>
<dbReference type="EMBL" id="NBII01000007">
    <property type="protein sequence ID" value="PAV17112.1"/>
    <property type="molecule type" value="Genomic_DNA"/>
</dbReference>
<dbReference type="Proteomes" id="UP000217199">
    <property type="component" value="Unassembled WGS sequence"/>
</dbReference>
<reference evidence="8 9" key="1">
    <citation type="journal article" date="2017" name="Mol. Ecol.">
        <title>Comparative and population genomic landscape of Phellinus noxius: A hypervariable fungus causing root rot in trees.</title>
        <authorList>
            <person name="Chung C.L."/>
            <person name="Lee T.J."/>
            <person name="Akiba M."/>
            <person name="Lee H.H."/>
            <person name="Kuo T.H."/>
            <person name="Liu D."/>
            <person name="Ke H.M."/>
            <person name="Yokoi T."/>
            <person name="Roa M.B."/>
            <person name="Lu M.J."/>
            <person name="Chang Y.Y."/>
            <person name="Ann P.J."/>
            <person name="Tsai J.N."/>
            <person name="Chen C.Y."/>
            <person name="Tzean S.S."/>
            <person name="Ota Y."/>
            <person name="Hattori T."/>
            <person name="Sahashi N."/>
            <person name="Liou R.F."/>
            <person name="Kikuchi T."/>
            <person name="Tsai I.J."/>
        </authorList>
    </citation>
    <scope>NUCLEOTIDE SEQUENCE [LARGE SCALE GENOMIC DNA]</scope>
    <source>
        <strain evidence="8 9">FFPRI411160</strain>
    </source>
</reference>
<evidence type="ECO:0000256" key="6">
    <source>
        <dbReference type="ARBA" id="ARBA00023242"/>
    </source>
</evidence>
<evidence type="ECO:0000256" key="4">
    <source>
        <dbReference type="ARBA" id="ARBA00023015"/>
    </source>
</evidence>
<comment type="caution">
    <text evidence="8">The sequence shown here is derived from an EMBL/GenBank/DDBJ whole genome shotgun (WGS) entry which is preliminary data.</text>
</comment>
<keyword evidence="9" id="KW-1185">Reference proteome</keyword>
<feature type="compositionally biased region" description="Low complexity" evidence="7">
    <location>
        <begin position="172"/>
        <end position="186"/>
    </location>
</feature>
<dbReference type="PANTHER" id="PTHR13581:SF5">
    <property type="entry name" value="MRG_MORF4L-BINDING PROTEIN"/>
    <property type="match status" value="1"/>
</dbReference>